<name>A0AAU9JS11_9CILI</name>
<evidence type="ECO:0000256" key="1">
    <source>
        <dbReference type="SAM" id="Coils"/>
    </source>
</evidence>
<keyword evidence="1" id="KW-0175">Coiled coil</keyword>
<protein>
    <submittedName>
        <fullName evidence="3">Uncharacterized protein</fullName>
    </submittedName>
</protein>
<keyword evidence="4" id="KW-1185">Reference proteome</keyword>
<feature type="coiled-coil region" evidence="1">
    <location>
        <begin position="327"/>
        <end position="361"/>
    </location>
</feature>
<feature type="region of interest" description="Disordered" evidence="2">
    <location>
        <begin position="398"/>
        <end position="418"/>
    </location>
</feature>
<dbReference type="AlphaFoldDB" id="A0AAU9JS11"/>
<reference evidence="3" key="1">
    <citation type="submission" date="2021-09" db="EMBL/GenBank/DDBJ databases">
        <authorList>
            <consortium name="AG Swart"/>
            <person name="Singh M."/>
            <person name="Singh A."/>
            <person name="Seah K."/>
            <person name="Emmerich C."/>
        </authorList>
    </citation>
    <scope>NUCLEOTIDE SEQUENCE</scope>
    <source>
        <strain evidence="3">ATCC30299</strain>
    </source>
</reference>
<sequence length="499" mass="59290">MDNLNKSPYLAKFQTEIDKAINFMRIHNFSHPSISQACEFLQISPDELYPKSYREFNDNNTISECQKIRYNHFENRRKAKIKVVASYIAEKDLLHEHSNHVETSSSHSSQLDIFQHTACPPTNQKSRHSKTNEPELPLYVPISLEEVAKRKFDMAKHDVFRKLQVKENQKFIRQKSEEKIKQVTLKEVAKAQKIEMDKKIHDELRMTKIMKIEEKRKGILMKRHQEYEKYEKEALSNNQSFSKLDTFSASAVLSRSQIASRERGLSPVRRSVIIESRYNDDAVDEQLKKYTDKMENSTRLATRFQVEKAASSYMRSLSVNKVSEYRKSLQLQEMERLDQKLQKLHKNIEESLKRKSEIIEKEANKKVKNKQFWEEKLFEEQKKLDEYYKARENYLEHKDQKRQKAAKEAKDARAKRSAMLTEKNHLRKRDQEENIEKVNQKFEQFKQKIFGKHKEAEEYLRKLKAVDSQIPQIKVEAEMIFKMERENSSRDKSNVKTAA</sequence>
<dbReference type="EMBL" id="CAJZBQ010000035">
    <property type="protein sequence ID" value="CAG9323669.1"/>
    <property type="molecule type" value="Genomic_DNA"/>
</dbReference>
<comment type="caution">
    <text evidence="3">The sequence shown here is derived from an EMBL/GenBank/DDBJ whole genome shotgun (WGS) entry which is preliminary data.</text>
</comment>
<evidence type="ECO:0000256" key="2">
    <source>
        <dbReference type="SAM" id="MobiDB-lite"/>
    </source>
</evidence>
<proteinExistence type="predicted"/>
<evidence type="ECO:0000313" key="3">
    <source>
        <dbReference type="EMBL" id="CAG9323669.1"/>
    </source>
</evidence>
<dbReference type="Proteomes" id="UP001162131">
    <property type="component" value="Unassembled WGS sequence"/>
</dbReference>
<evidence type="ECO:0000313" key="4">
    <source>
        <dbReference type="Proteomes" id="UP001162131"/>
    </source>
</evidence>
<feature type="compositionally biased region" description="Basic and acidic residues" evidence="2">
    <location>
        <begin position="405"/>
        <end position="414"/>
    </location>
</feature>
<gene>
    <name evidence="3" type="ORF">BSTOLATCC_MIC34709</name>
</gene>
<organism evidence="3 4">
    <name type="scientific">Blepharisma stoltei</name>
    <dbReference type="NCBI Taxonomy" id="1481888"/>
    <lineage>
        <taxon>Eukaryota</taxon>
        <taxon>Sar</taxon>
        <taxon>Alveolata</taxon>
        <taxon>Ciliophora</taxon>
        <taxon>Postciliodesmatophora</taxon>
        <taxon>Heterotrichea</taxon>
        <taxon>Heterotrichida</taxon>
        <taxon>Blepharismidae</taxon>
        <taxon>Blepharisma</taxon>
    </lineage>
</organism>
<accession>A0AAU9JS11</accession>